<dbReference type="EMBL" id="CP029287">
    <property type="protein sequence ID" value="AWR99860.1"/>
    <property type="molecule type" value="Genomic_DNA"/>
</dbReference>
<reference evidence="2" key="2">
    <citation type="submission" date="2020-03" db="EMBL/GenBank/DDBJ databases">
        <title>Complete Genome Sequences of Extremely Thermoacidophilic, Metal-Mobilizing Type-Strain Members of the Archaeal Family Sulfolobaceae: Acidianus brierleyi DSM-1651T, Acidianus sulfidivorans DSM-18786T, Metallosphaera hakonensis DSM-7519T, and Metallosphaera prunae DSM-10039T.</title>
        <authorList>
            <person name="Counts J.A."/>
            <person name="Kelly R.M."/>
        </authorList>
    </citation>
    <scope>NUCLEOTIDE SEQUENCE [LARGE SCALE GENOMIC DNA]</scope>
    <source>
        <strain evidence="2">HO1-1</strain>
    </source>
</reference>
<accession>A0A2U9IUU5</accession>
<proteinExistence type="predicted"/>
<protein>
    <submittedName>
        <fullName evidence="1">Uncharacterized protein</fullName>
    </submittedName>
</protein>
<keyword evidence="2" id="KW-1185">Reference proteome</keyword>
<evidence type="ECO:0000313" key="2">
    <source>
        <dbReference type="Proteomes" id="UP000247586"/>
    </source>
</evidence>
<dbReference type="STRING" id="1293036.GCA_001315825_03233"/>
<dbReference type="RefSeq" id="WP_054837537.1">
    <property type="nucleotide sequence ID" value="NZ_BBBA01000082.1"/>
</dbReference>
<reference evidence="2" key="3">
    <citation type="submission" date="2020-03" db="EMBL/GenBank/DDBJ databases">
        <title>Sequencing and Assembly of Multiple Reported Metal-Biooxidizing Members of the Extremely Thermoacidophilic Archaeal Family Sulfolobaceae.</title>
        <authorList>
            <person name="Counts J.A."/>
            <person name="Kelly R.M."/>
        </authorList>
    </citation>
    <scope>NUCLEOTIDE SEQUENCE [LARGE SCALE GENOMIC DNA]</scope>
    <source>
        <strain evidence="2">HO1-1</strain>
    </source>
</reference>
<dbReference type="KEGG" id="mhk:DFR87_09335"/>
<reference evidence="1 2" key="1">
    <citation type="submission" date="2018-05" db="EMBL/GenBank/DDBJ databases">
        <title>Complete Genome Sequences of Extremely Thermoacidophilic, Metal-Mobilizing Type-Strain Members of the Archaeal Family Sulfolobaceae: Acidianus brierleyi DSM-1651T, Acidianus sulfidivorans DSM-18786T, Metallosphaera hakonensis DSM-7519T, and Metallosphaera prunae DSM-10039T.</title>
        <authorList>
            <person name="Counts J.A."/>
            <person name="Kelly R.M."/>
        </authorList>
    </citation>
    <scope>NUCLEOTIDE SEQUENCE [LARGE SCALE GENOMIC DNA]</scope>
    <source>
        <strain evidence="1 2">HO1-1</strain>
    </source>
</reference>
<organism evidence="1 2">
    <name type="scientific">Metallosphaera hakonensis JCM 8857 = DSM 7519</name>
    <dbReference type="NCBI Taxonomy" id="1293036"/>
    <lineage>
        <taxon>Archaea</taxon>
        <taxon>Thermoproteota</taxon>
        <taxon>Thermoprotei</taxon>
        <taxon>Sulfolobales</taxon>
        <taxon>Sulfolobaceae</taxon>
        <taxon>Metallosphaera</taxon>
    </lineage>
</organism>
<dbReference type="Proteomes" id="UP000247586">
    <property type="component" value="Chromosome"/>
</dbReference>
<dbReference type="AlphaFoldDB" id="A0A2U9IUU5"/>
<evidence type="ECO:0000313" key="1">
    <source>
        <dbReference type="EMBL" id="AWR99860.1"/>
    </source>
</evidence>
<name>A0A2U9IUU5_9CREN</name>
<dbReference type="GeneID" id="36835543"/>
<gene>
    <name evidence="1" type="ORF">DFR87_09335</name>
</gene>
<sequence>MLSDDDSIEQLIIRKKLFESVSNKPVKLYLVCNSIPWRIKRKAEKGGVTVISGYILGKGGKPAQQGQPVRHASLSRVMIAAREGKLNP</sequence>